<sequence length="529" mass="62557">MEKGYLALVLHAHLPFVRHPEYDEFLEERWFFEALTETYIPLLEMLEGLERDNVDSCFTLNLSPSLCNMIADNLLRERYVKHLDKLIELSEKELDRTRFDSRFQPIALMYYRRFTSTKDKFLNSYSTDLISQFRRHQDAGRLEIITCGATHGFLPLLSLNKDAVRAQIRVGVNSYRKFFLREPLGIWLPECGYFEGLDRLLKDEGIRYFLLETHGVMFARPRPKFGVYSGYYTPNRVALFGRDHESSKSVWSSVDGYPGDYAYREYYRDIGFDLDYDYIRPYISPCGNRVNTGIKYYRISGPFNQKEPYDRKIAMDKAAEHAGNFMFNRQKQVEYLQPTLGRKPIILAPYDAELFGHWWFEGVDWLNFLIRKICYDQDTVKLTTPSRYLKIYPKNQVINPAPSSWGWKGYYEVWLNGSNDWIYPHIHRAQERMAEAAKRNRGAEGVKERVLNQMSRELLLAQSSDWAFMMKTGAFSEYAAKRSITHLHRFYQLNDYLERDVFNYEAIEDIERKDNIFPEINYSAYSNNT</sequence>
<keyword evidence="8" id="KW-0378">Hydrolase</keyword>
<feature type="active site" description="Proton donor" evidence="3">
    <location>
        <position position="351"/>
    </location>
</feature>
<dbReference type="GO" id="GO:0003844">
    <property type="term" value="F:1,4-alpha-glucan branching enzyme activity"/>
    <property type="evidence" value="ECO:0007669"/>
    <property type="project" value="InterPro"/>
</dbReference>
<dbReference type="GO" id="GO:0030979">
    <property type="term" value="P:alpha-glucan biosynthetic process"/>
    <property type="evidence" value="ECO:0007669"/>
    <property type="project" value="InterPro"/>
</dbReference>
<dbReference type="InterPro" id="IPR011330">
    <property type="entry name" value="Glyco_hydro/deAcase_b/a-brl"/>
</dbReference>
<evidence type="ECO:0000256" key="2">
    <source>
        <dbReference type="ARBA" id="ARBA00023277"/>
    </source>
</evidence>
<dbReference type="EMBL" id="PCWA01000073">
    <property type="protein sequence ID" value="PIQ89111.1"/>
    <property type="molecule type" value="Genomic_DNA"/>
</dbReference>
<proteinExistence type="inferred from homology"/>
<dbReference type="PANTHER" id="PTHR41695:SF1">
    <property type="entry name" value="1,4-ALPHA-GLUCAN BRANCHING ENZYME TK1436"/>
    <property type="match status" value="1"/>
</dbReference>
<feature type="domain" description="1,4-alpha-glucan branching enzyme C-terminal" evidence="7">
    <location>
        <begin position="425"/>
        <end position="525"/>
    </location>
</feature>
<dbReference type="PANTHER" id="PTHR41695">
    <property type="entry name" value="1,4-ALPHA-GLUCAN BRANCHING ENZYME RV3031-RELATED"/>
    <property type="match status" value="1"/>
</dbReference>
<keyword evidence="2 5" id="KW-0119">Carbohydrate metabolism</keyword>
<evidence type="ECO:0000313" key="9">
    <source>
        <dbReference type="Proteomes" id="UP000229641"/>
    </source>
</evidence>
<feature type="active site" description="Nucleophile" evidence="3">
    <location>
        <position position="190"/>
    </location>
</feature>
<dbReference type="Gene3D" id="1.20.1430.10">
    <property type="entry name" value="Families 57/38 glycoside transferase, middle domain"/>
    <property type="match status" value="1"/>
</dbReference>
<evidence type="ECO:0000259" key="7">
    <source>
        <dbReference type="Pfam" id="PF09210"/>
    </source>
</evidence>
<feature type="binding site" evidence="4">
    <location>
        <position position="405"/>
    </location>
    <ligand>
        <name>substrate</name>
    </ligand>
</feature>
<feature type="binding site" evidence="4">
    <location>
        <position position="242"/>
    </location>
    <ligand>
        <name>substrate</name>
    </ligand>
</feature>
<dbReference type="CDD" id="cd10792">
    <property type="entry name" value="GH57N_AmyC_like"/>
    <property type="match status" value="1"/>
</dbReference>
<dbReference type="InterPro" id="IPR015293">
    <property type="entry name" value="BE_C"/>
</dbReference>
<reference evidence="8 9" key="1">
    <citation type="submission" date="2017-09" db="EMBL/GenBank/DDBJ databases">
        <title>Depth-based differentiation of microbial function through sediment-hosted aquifers and enrichment of novel symbionts in the deep terrestrial subsurface.</title>
        <authorList>
            <person name="Probst A.J."/>
            <person name="Ladd B."/>
            <person name="Jarett J.K."/>
            <person name="Geller-Mcgrath D.E."/>
            <person name="Sieber C.M."/>
            <person name="Emerson J.B."/>
            <person name="Anantharaman K."/>
            <person name="Thomas B.C."/>
            <person name="Malmstrom R."/>
            <person name="Stieglmeier M."/>
            <person name="Klingl A."/>
            <person name="Woyke T."/>
            <person name="Ryan C.M."/>
            <person name="Banfield J.F."/>
        </authorList>
    </citation>
    <scope>NUCLEOTIDE SEQUENCE [LARGE SCALE GENOMIC DNA]</scope>
    <source>
        <strain evidence="8">CG11_big_fil_rev_8_21_14_0_20_42_13</strain>
    </source>
</reference>
<dbReference type="AlphaFoldDB" id="A0A2H0LXJ2"/>
<dbReference type="SUPFAM" id="SSF88713">
    <property type="entry name" value="Glycoside hydrolase/deacetylase"/>
    <property type="match status" value="1"/>
</dbReference>
<gene>
    <name evidence="8" type="ORF">COV72_04770</name>
</gene>
<dbReference type="Pfam" id="PF09210">
    <property type="entry name" value="BE_C"/>
    <property type="match status" value="1"/>
</dbReference>
<dbReference type="Proteomes" id="UP000229641">
    <property type="component" value="Unassembled WGS sequence"/>
</dbReference>
<dbReference type="SUPFAM" id="SSF88688">
    <property type="entry name" value="Families 57/38 glycoside transferase middle domain"/>
    <property type="match status" value="1"/>
</dbReference>
<dbReference type="Pfam" id="PF03065">
    <property type="entry name" value="Glyco_hydro_57"/>
    <property type="match status" value="1"/>
</dbReference>
<evidence type="ECO:0000256" key="4">
    <source>
        <dbReference type="PIRSR" id="PIRSR640042-2"/>
    </source>
</evidence>
<evidence type="ECO:0000256" key="1">
    <source>
        <dbReference type="ARBA" id="ARBA00006821"/>
    </source>
</evidence>
<dbReference type="GO" id="GO:0016787">
    <property type="term" value="F:hydrolase activity"/>
    <property type="evidence" value="ECO:0007669"/>
    <property type="project" value="UniProtKB-KW"/>
</dbReference>
<accession>A0A2H0LXJ2</accession>
<evidence type="ECO:0000256" key="3">
    <source>
        <dbReference type="PIRSR" id="PIRSR640042-1"/>
    </source>
</evidence>
<dbReference type="InterPro" id="IPR027291">
    <property type="entry name" value="Glyco_hydro_38_N_sf"/>
</dbReference>
<protein>
    <submittedName>
        <fullName evidence="8">Glycoside hydrolase</fullName>
    </submittedName>
</protein>
<feature type="domain" description="Glycoside hydrolase family 57 N-terminal" evidence="6">
    <location>
        <begin position="7"/>
        <end position="307"/>
    </location>
</feature>
<dbReference type="Gene3D" id="3.20.110.10">
    <property type="entry name" value="Glycoside hydrolase 38, N terminal domain"/>
    <property type="match status" value="1"/>
</dbReference>
<comment type="similarity">
    <text evidence="1 5">Belongs to the glycosyl hydrolase 57 family.</text>
</comment>
<dbReference type="InterPro" id="IPR028995">
    <property type="entry name" value="Glyco_hydro_57/38_cen_sf"/>
</dbReference>
<feature type="binding site" evidence="4">
    <location>
        <position position="259"/>
    </location>
    <ligand>
        <name>substrate</name>
    </ligand>
</feature>
<evidence type="ECO:0000313" key="8">
    <source>
        <dbReference type="EMBL" id="PIQ89111.1"/>
    </source>
</evidence>
<feature type="binding site" evidence="4">
    <location>
        <position position="465"/>
    </location>
    <ligand>
        <name>substrate</name>
    </ligand>
</feature>
<evidence type="ECO:0000256" key="5">
    <source>
        <dbReference type="RuleBase" id="RU361196"/>
    </source>
</evidence>
<dbReference type="GO" id="GO:0005576">
    <property type="term" value="C:extracellular region"/>
    <property type="evidence" value="ECO:0007669"/>
    <property type="project" value="TreeGrafter"/>
</dbReference>
<dbReference type="InterPro" id="IPR004300">
    <property type="entry name" value="Glyco_hydro_57_N"/>
</dbReference>
<name>A0A2H0LXJ2_9BACT</name>
<organism evidence="8 9">
    <name type="scientific">Candidatus Ghiorseimicrobium undicola</name>
    <dbReference type="NCBI Taxonomy" id="1974746"/>
    <lineage>
        <taxon>Bacteria</taxon>
        <taxon>Pseudomonadati</taxon>
        <taxon>Candidatus Omnitrophota</taxon>
        <taxon>Candidatus Ghiorseimicrobium</taxon>
    </lineage>
</organism>
<comment type="caution">
    <text evidence="8">The sequence shown here is derived from an EMBL/GenBank/DDBJ whole genome shotgun (WGS) entry which is preliminary data.</text>
</comment>
<dbReference type="InterPro" id="IPR040042">
    <property type="entry name" value="Branching_enz_MT3115-like"/>
</dbReference>
<dbReference type="InterPro" id="IPR037090">
    <property type="entry name" value="57_glycoside_trans_central"/>
</dbReference>
<evidence type="ECO:0000259" key="6">
    <source>
        <dbReference type="Pfam" id="PF03065"/>
    </source>
</evidence>